<accession>A0AAD4KVW6</accession>
<dbReference type="Pfam" id="PF11807">
    <property type="entry name" value="UstYa"/>
    <property type="match status" value="1"/>
</dbReference>
<proteinExistence type="inferred from homology"/>
<dbReference type="GO" id="GO:0043386">
    <property type="term" value="P:mycotoxin biosynthetic process"/>
    <property type="evidence" value="ECO:0007669"/>
    <property type="project" value="InterPro"/>
</dbReference>
<dbReference type="RefSeq" id="XP_046072567.1">
    <property type="nucleotide sequence ID" value="XM_046211204.1"/>
</dbReference>
<gene>
    <name evidence="2" type="ORF">BGW36DRAFT_295718</name>
</gene>
<dbReference type="EMBL" id="JAJTJA010000006">
    <property type="protein sequence ID" value="KAH8697866.1"/>
    <property type="molecule type" value="Genomic_DNA"/>
</dbReference>
<keyword evidence="3" id="KW-1185">Reference proteome</keyword>
<reference evidence="2" key="1">
    <citation type="submission" date="2021-12" db="EMBL/GenBank/DDBJ databases">
        <title>Convergent genome expansion in fungi linked to evolution of root-endophyte symbiosis.</title>
        <authorList>
            <consortium name="DOE Joint Genome Institute"/>
            <person name="Ke Y.-H."/>
            <person name="Bonito G."/>
            <person name="Liao H.-L."/>
            <person name="Looney B."/>
            <person name="Rojas-Flechas A."/>
            <person name="Nash J."/>
            <person name="Hameed K."/>
            <person name="Schadt C."/>
            <person name="Martin F."/>
            <person name="Crous P.W."/>
            <person name="Miettinen O."/>
            <person name="Magnuson J.K."/>
            <person name="Labbe J."/>
            <person name="Jacobson D."/>
            <person name="Doktycz M.J."/>
            <person name="Veneault-Fourrey C."/>
            <person name="Kuo A."/>
            <person name="Mondo S."/>
            <person name="Calhoun S."/>
            <person name="Riley R."/>
            <person name="Ohm R."/>
            <person name="LaButti K."/>
            <person name="Andreopoulos B."/>
            <person name="Pangilinan J."/>
            <person name="Nolan M."/>
            <person name="Tritt A."/>
            <person name="Clum A."/>
            <person name="Lipzen A."/>
            <person name="Daum C."/>
            <person name="Barry K."/>
            <person name="Grigoriev I.V."/>
            <person name="Vilgalys R."/>
        </authorList>
    </citation>
    <scope>NUCLEOTIDE SEQUENCE</scope>
    <source>
        <strain evidence="2">PMI_201</strain>
    </source>
</reference>
<evidence type="ECO:0000313" key="3">
    <source>
        <dbReference type="Proteomes" id="UP001201262"/>
    </source>
</evidence>
<dbReference type="AlphaFoldDB" id="A0AAD4KVW6"/>
<name>A0AAD4KVW6_9EURO</name>
<dbReference type="PANTHER" id="PTHR33365:SF13">
    <property type="entry name" value="TAT PATHWAY SIGNAL SEQUENCE"/>
    <property type="match status" value="1"/>
</dbReference>
<comment type="similarity">
    <text evidence="1">Belongs to the ustYa family.</text>
</comment>
<dbReference type="Proteomes" id="UP001201262">
    <property type="component" value="Unassembled WGS sequence"/>
</dbReference>
<evidence type="ECO:0000256" key="1">
    <source>
        <dbReference type="ARBA" id="ARBA00035112"/>
    </source>
</evidence>
<dbReference type="InterPro" id="IPR021765">
    <property type="entry name" value="UstYa-like"/>
</dbReference>
<evidence type="ECO:0000313" key="2">
    <source>
        <dbReference type="EMBL" id="KAH8697866.1"/>
    </source>
</evidence>
<sequence length="198" mass="22985">IFRDVRISYESILLNGSFSKETIYRQKPSPEVDEAWLRLGIEYDPLIVPDEDAKAAGIEQNRFHITERYGGPGYPAFVAGLHQLHCLNLIRKSLYFNIDYYRTLHKVEFLDRKEILELHIGHCVDVLRQRLMCTADTELHPYIWAGDPPHVTPDFNRMYKCRNFDDIREYAKQNQATWGPQGPDVVPEVGALVLDEIP</sequence>
<dbReference type="PANTHER" id="PTHR33365">
    <property type="entry name" value="YALI0B05434P"/>
    <property type="match status" value="1"/>
</dbReference>
<organism evidence="2 3">
    <name type="scientific">Talaromyces proteolyticus</name>
    <dbReference type="NCBI Taxonomy" id="1131652"/>
    <lineage>
        <taxon>Eukaryota</taxon>
        <taxon>Fungi</taxon>
        <taxon>Dikarya</taxon>
        <taxon>Ascomycota</taxon>
        <taxon>Pezizomycotina</taxon>
        <taxon>Eurotiomycetes</taxon>
        <taxon>Eurotiomycetidae</taxon>
        <taxon>Eurotiales</taxon>
        <taxon>Trichocomaceae</taxon>
        <taxon>Talaromyces</taxon>
        <taxon>Talaromyces sect. Bacilispori</taxon>
    </lineage>
</organism>
<feature type="non-terminal residue" evidence="2">
    <location>
        <position position="198"/>
    </location>
</feature>
<dbReference type="GeneID" id="70241491"/>
<evidence type="ECO:0008006" key="4">
    <source>
        <dbReference type="Google" id="ProtNLM"/>
    </source>
</evidence>
<protein>
    <recommendedName>
        <fullName evidence="4">Tat pathway signal sequence</fullName>
    </recommendedName>
</protein>
<comment type="caution">
    <text evidence="2">The sequence shown here is derived from an EMBL/GenBank/DDBJ whole genome shotgun (WGS) entry which is preliminary data.</text>
</comment>